<dbReference type="Pfam" id="PF00069">
    <property type="entry name" value="Pkinase"/>
    <property type="match status" value="1"/>
</dbReference>
<dbReference type="SUPFAM" id="SSF56112">
    <property type="entry name" value="Protein kinase-like (PK-like)"/>
    <property type="match status" value="1"/>
</dbReference>
<dbReference type="GO" id="GO:0004674">
    <property type="term" value="F:protein serine/threonine kinase activity"/>
    <property type="evidence" value="ECO:0007669"/>
    <property type="project" value="TreeGrafter"/>
</dbReference>
<evidence type="ECO:0000259" key="2">
    <source>
        <dbReference type="PROSITE" id="PS50011"/>
    </source>
</evidence>
<dbReference type="InterPro" id="IPR011009">
    <property type="entry name" value="Kinase-like_dom_sf"/>
</dbReference>
<evidence type="ECO:0000313" key="4">
    <source>
        <dbReference type="Proteomes" id="UP000799777"/>
    </source>
</evidence>
<name>A0A9P4HC12_9PLEO</name>
<accession>A0A9P4HC12</accession>
<dbReference type="SMART" id="SM00220">
    <property type="entry name" value="S_TKc"/>
    <property type="match status" value="1"/>
</dbReference>
<dbReference type="OrthoDB" id="1046782at2759"/>
<gene>
    <name evidence="3" type="ORF">EK21DRAFT_111392</name>
</gene>
<feature type="region of interest" description="Disordered" evidence="1">
    <location>
        <begin position="576"/>
        <end position="596"/>
    </location>
</feature>
<dbReference type="AlphaFoldDB" id="A0A9P4HC12"/>
<comment type="caution">
    <text evidence="3">The sequence shown here is derived from an EMBL/GenBank/DDBJ whole genome shotgun (WGS) entry which is preliminary data.</text>
</comment>
<keyword evidence="3" id="KW-0418">Kinase</keyword>
<keyword evidence="3" id="KW-0808">Transferase</keyword>
<dbReference type="EMBL" id="ML978185">
    <property type="protein sequence ID" value="KAF2030939.1"/>
    <property type="molecule type" value="Genomic_DNA"/>
</dbReference>
<reference evidence="3" key="1">
    <citation type="journal article" date="2020" name="Stud. Mycol.">
        <title>101 Dothideomycetes genomes: a test case for predicting lifestyles and emergence of pathogens.</title>
        <authorList>
            <person name="Haridas S."/>
            <person name="Albert R."/>
            <person name="Binder M."/>
            <person name="Bloem J."/>
            <person name="Labutti K."/>
            <person name="Salamov A."/>
            <person name="Andreopoulos B."/>
            <person name="Baker S."/>
            <person name="Barry K."/>
            <person name="Bills G."/>
            <person name="Bluhm B."/>
            <person name="Cannon C."/>
            <person name="Castanera R."/>
            <person name="Culley D."/>
            <person name="Daum C."/>
            <person name="Ezra D."/>
            <person name="Gonzalez J."/>
            <person name="Henrissat B."/>
            <person name="Kuo A."/>
            <person name="Liang C."/>
            <person name="Lipzen A."/>
            <person name="Lutzoni F."/>
            <person name="Magnuson J."/>
            <person name="Mondo S."/>
            <person name="Nolan M."/>
            <person name="Ohm R."/>
            <person name="Pangilinan J."/>
            <person name="Park H.-J."/>
            <person name="Ramirez L."/>
            <person name="Alfaro M."/>
            <person name="Sun H."/>
            <person name="Tritt A."/>
            <person name="Yoshinaga Y."/>
            <person name="Zwiers L.-H."/>
            <person name="Turgeon B."/>
            <person name="Goodwin S."/>
            <person name="Spatafora J."/>
            <person name="Crous P."/>
            <person name="Grigoriev I."/>
        </authorList>
    </citation>
    <scope>NUCLEOTIDE SEQUENCE</scope>
    <source>
        <strain evidence="3">CBS 110217</strain>
    </source>
</reference>
<dbReference type="PANTHER" id="PTHR24359">
    <property type="entry name" value="SERINE/THREONINE-PROTEIN KINASE SBK1"/>
    <property type="match status" value="1"/>
</dbReference>
<dbReference type="PROSITE" id="PS50011">
    <property type="entry name" value="PROTEIN_KINASE_DOM"/>
    <property type="match status" value="1"/>
</dbReference>
<organism evidence="3 4">
    <name type="scientific">Setomelanomma holmii</name>
    <dbReference type="NCBI Taxonomy" id="210430"/>
    <lineage>
        <taxon>Eukaryota</taxon>
        <taxon>Fungi</taxon>
        <taxon>Dikarya</taxon>
        <taxon>Ascomycota</taxon>
        <taxon>Pezizomycotina</taxon>
        <taxon>Dothideomycetes</taxon>
        <taxon>Pleosporomycetidae</taxon>
        <taxon>Pleosporales</taxon>
        <taxon>Pleosporineae</taxon>
        <taxon>Phaeosphaeriaceae</taxon>
        <taxon>Setomelanomma</taxon>
    </lineage>
</organism>
<feature type="domain" description="Protein kinase" evidence="2">
    <location>
        <begin position="226"/>
        <end position="548"/>
    </location>
</feature>
<proteinExistence type="predicted"/>
<dbReference type="Gene3D" id="1.10.510.10">
    <property type="entry name" value="Transferase(Phosphotransferase) domain 1"/>
    <property type="match status" value="1"/>
</dbReference>
<sequence length="596" mass="68609">MAHYIGPGINSDHVSMIIKPDTDEIHRVDSGHEVAHDQDAYGQDPDLLHRSDYKDLGHLLRKCGIKYFDTRRSIKCFWPAPVLQRIMTRERVVDELQSYKDTEPGIFHTTALRTLADTILHHHRKVFAVLVLISKGRSIQAVIDAHVKDAQLPLETSGTDCHLYTTLQGSSQLARIDCFEQPGWDIVHRENFSEWQYAVDPCILKLEKDGRTPKHEDFHDKIVLPFTHEAERHKGGYGVITKVTVHDGCHDFHALLRSIKAENSFAKKQLINDDAKEFEGEAEALRRFNGFGNDHMVTLLMTWTLHRSYNLLFPWAKCDLDYYWESNPLPIMEAETILWTSKQITGIASAIRSIHNPISKNLRVEDDDKYGRHGDLKAENILLFDSPDDPKGILVVADLGLAKLNSIVSRSAQSNHRIHCTPKYKPPESDIEGAKITRSYDIWTFGCLLLEWMCWLFQGHSNKAIFNWHLGSPYPSGSIAETFFEMKAQGNGRYHVVVKPKVLEKMAELHADEKCTQYFHELLYLVEEHMLITRAIYRMDSETLHKKLDGMYERAQNDRSYYYDSCKGSRQIREQDPLDAEFKKMQPRAGQPMLKA</sequence>
<evidence type="ECO:0000313" key="3">
    <source>
        <dbReference type="EMBL" id="KAF2030939.1"/>
    </source>
</evidence>
<keyword evidence="4" id="KW-1185">Reference proteome</keyword>
<protein>
    <submittedName>
        <fullName evidence="3">Kinase-like protein</fullName>
    </submittedName>
</protein>
<dbReference type="Proteomes" id="UP000799777">
    <property type="component" value="Unassembled WGS sequence"/>
</dbReference>
<dbReference type="InterPro" id="IPR000719">
    <property type="entry name" value="Prot_kinase_dom"/>
</dbReference>
<dbReference type="PANTHER" id="PTHR24359:SF37">
    <property type="entry name" value="PROTEIN KINASE DOMAIN-CONTAINING PROTEIN"/>
    <property type="match status" value="1"/>
</dbReference>
<dbReference type="GO" id="GO:0005524">
    <property type="term" value="F:ATP binding"/>
    <property type="evidence" value="ECO:0007669"/>
    <property type="project" value="InterPro"/>
</dbReference>
<evidence type="ECO:0000256" key="1">
    <source>
        <dbReference type="SAM" id="MobiDB-lite"/>
    </source>
</evidence>